<dbReference type="Gene3D" id="3.10.580.10">
    <property type="entry name" value="CBS-domain"/>
    <property type="match status" value="1"/>
</dbReference>
<proteinExistence type="inferred from homology"/>
<evidence type="ECO:0000256" key="3">
    <source>
        <dbReference type="ARBA" id="ARBA00007103"/>
    </source>
</evidence>
<accession>A0A4Q7KMX4</accession>
<evidence type="ECO:0000256" key="7">
    <source>
        <dbReference type="ARBA" id="ARBA00023239"/>
    </source>
</evidence>
<evidence type="ECO:0000256" key="10">
    <source>
        <dbReference type="NCBIfam" id="TIGR01137"/>
    </source>
</evidence>
<comment type="pathway">
    <text evidence="2">Amino-acid biosynthesis; L-cysteine biosynthesis; L-cysteine from L-homocysteine and L-serine: step 1/2.</text>
</comment>
<dbReference type="GO" id="GO:0016765">
    <property type="term" value="F:transferase activity, transferring alkyl or aryl (other than methyl) groups"/>
    <property type="evidence" value="ECO:0007669"/>
    <property type="project" value="UniProtKB-ARBA"/>
</dbReference>
<dbReference type="UniPathway" id="UPA00136">
    <property type="reaction ID" value="UER00201"/>
</dbReference>
<dbReference type="FunFam" id="3.40.50.1100:FF:000003">
    <property type="entry name" value="Cystathionine beta-synthase"/>
    <property type="match status" value="1"/>
</dbReference>
<reference evidence="13 14" key="1">
    <citation type="submission" date="2019-02" db="EMBL/GenBank/DDBJ databases">
        <title>Genomic Encyclopedia of Type Strains, Phase IV (KMG-IV): sequencing the most valuable type-strain genomes for metagenomic binning, comparative biology and taxonomic classification.</title>
        <authorList>
            <person name="Goeker M."/>
        </authorList>
    </citation>
    <scope>NUCLEOTIDE SEQUENCE [LARGE SCALE GENOMIC DNA]</scope>
    <source>
        <strain evidence="13 14">DSM 101727</strain>
    </source>
</reference>
<dbReference type="RefSeq" id="WP_130345575.1">
    <property type="nucleotide sequence ID" value="NZ_SGWQ01000006.1"/>
</dbReference>
<dbReference type="CDD" id="cd01561">
    <property type="entry name" value="CBS_like"/>
    <property type="match status" value="1"/>
</dbReference>
<evidence type="ECO:0000256" key="6">
    <source>
        <dbReference type="ARBA" id="ARBA00023122"/>
    </source>
</evidence>
<evidence type="ECO:0000256" key="2">
    <source>
        <dbReference type="ARBA" id="ARBA00005003"/>
    </source>
</evidence>
<dbReference type="Proteomes" id="UP000294257">
    <property type="component" value="Unassembled WGS sequence"/>
</dbReference>
<dbReference type="InterPro" id="IPR001216">
    <property type="entry name" value="P-phosphate_BS"/>
</dbReference>
<dbReference type="GO" id="GO:0004122">
    <property type="term" value="F:cystathionine beta-synthase activity"/>
    <property type="evidence" value="ECO:0007669"/>
    <property type="project" value="UniProtKB-UniRule"/>
</dbReference>
<keyword evidence="14" id="KW-1185">Reference proteome</keyword>
<dbReference type="AlphaFoldDB" id="A0A4Q7KMX4"/>
<evidence type="ECO:0000256" key="1">
    <source>
        <dbReference type="ARBA" id="ARBA00001933"/>
    </source>
</evidence>
<evidence type="ECO:0000256" key="9">
    <source>
        <dbReference type="ARBA" id="ARBA00047490"/>
    </source>
</evidence>
<evidence type="ECO:0000256" key="5">
    <source>
        <dbReference type="ARBA" id="ARBA00022898"/>
    </source>
</evidence>
<dbReference type="PROSITE" id="PS00901">
    <property type="entry name" value="CYS_SYNTHASE"/>
    <property type="match status" value="1"/>
</dbReference>
<feature type="domain" description="CBS" evidence="12">
    <location>
        <begin position="336"/>
        <end position="398"/>
    </location>
</feature>
<comment type="similarity">
    <text evidence="3">Belongs to the cysteine synthase/cystathionine beta-synthase family.</text>
</comment>
<dbReference type="InterPro" id="IPR001926">
    <property type="entry name" value="TrpB-like_PALP"/>
</dbReference>
<dbReference type="GO" id="GO:0019343">
    <property type="term" value="P:cysteine biosynthetic process via cystathionine"/>
    <property type="evidence" value="ECO:0007669"/>
    <property type="project" value="InterPro"/>
</dbReference>
<dbReference type="SUPFAM" id="SSF53686">
    <property type="entry name" value="Tryptophan synthase beta subunit-like PLP-dependent enzymes"/>
    <property type="match status" value="1"/>
</dbReference>
<dbReference type="GO" id="GO:0005737">
    <property type="term" value="C:cytoplasm"/>
    <property type="evidence" value="ECO:0007669"/>
    <property type="project" value="InterPro"/>
</dbReference>
<keyword evidence="6 11" id="KW-0129">CBS domain</keyword>
<dbReference type="SMART" id="SM00116">
    <property type="entry name" value="CBS"/>
    <property type="match status" value="2"/>
</dbReference>
<dbReference type="Pfam" id="PF00571">
    <property type="entry name" value="CBS"/>
    <property type="match status" value="2"/>
</dbReference>
<dbReference type="Gene3D" id="3.40.50.1100">
    <property type="match status" value="2"/>
</dbReference>
<evidence type="ECO:0000256" key="4">
    <source>
        <dbReference type="ARBA" id="ARBA00012041"/>
    </source>
</evidence>
<dbReference type="OrthoDB" id="9805733at2"/>
<name>A0A4Q7KMX4_9PSEU</name>
<gene>
    <name evidence="13" type="ORF">EV193_106196</name>
</gene>
<dbReference type="Pfam" id="PF00291">
    <property type="entry name" value="PALP"/>
    <property type="match status" value="1"/>
</dbReference>
<evidence type="ECO:0000256" key="11">
    <source>
        <dbReference type="PROSITE-ProRule" id="PRU00703"/>
    </source>
</evidence>
<dbReference type="PROSITE" id="PS51371">
    <property type="entry name" value="CBS"/>
    <property type="match status" value="1"/>
</dbReference>
<dbReference type="EC" id="4.2.1.22" evidence="4 10"/>
<dbReference type="InterPro" id="IPR046342">
    <property type="entry name" value="CBS_dom_sf"/>
</dbReference>
<organism evidence="13 14">
    <name type="scientific">Herbihabitans rhizosphaerae</name>
    <dbReference type="NCBI Taxonomy" id="1872711"/>
    <lineage>
        <taxon>Bacteria</taxon>
        <taxon>Bacillati</taxon>
        <taxon>Actinomycetota</taxon>
        <taxon>Actinomycetes</taxon>
        <taxon>Pseudonocardiales</taxon>
        <taxon>Pseudonocardiaceae</taxon>
        <taxon>Herbihabitans</taxon>
    </lineage>
</organism>
<dbReference type="SUPFAM" id="SSF54631">
    <property type="entry name" value="CBS-domain pair"/>
    <property type="match status" value="1"/>
</dbReference>
<evidence type="ECO:0000259" key="12">
    <source>
        <dbReference type="PROSITE" id="PS51371"/>
    </source>
</evidence>
<dbReference type="InterPro" id="IPR005857">
    <property type="entry name" value="Cysta_beta_synth"/>
</dbReference>
<dbReference type="InterPro" id="IPR050214">
    <property type="entry name" value="Cys_Synth/Cystath_Beta-Synth"/>
</dbReference>
<dbReference type="NCBIfam" id="TIGR01137">
    <property type="entry name" value="cysta_beta"/>
    <property type="match status" value="1"/>
</dbReference>
<sequence>MEYVEHIVDLVGNTPLVKLNALAPADGPLVLAKVEYFNPGGSVKDRIALRMIEAAEASGELRPGGTIIEPTSGNTGVGLAMVAQRKGYKCVFVCPDKVSEDKRNVLKAYGAEVVVCPTAVAPEHPDSYYNVSDRLVADIDGAWKPNQYSNVNNPESHFHSTGPELWRQTEGKITHFVAGIGTGGTISGTGKYLKQVSDGRVRVVGGDPEGSVYSGGTGRPYLVEGVGEDFWPDAYDRDICDEIVAITDADSFITTRRLAREEGLLVGGSCGMAVAAALEVAKRADKDAVIVVLLPDGGRGYLSKVFNDPWMASYGFLPPEDASATVGDVLRRKDGTLPDLVHTHPTETVADAVAILREYGVSQMPVVSAEPPLMAAEVVGAVNERELLDALFTGKAALADRLDRHMSPPLPTIGAGEQVAAAMKALSDADGALVLLDGKPAGVVTRQDLLGYLAGR</sequence>
<dbReference type="FunFam" id="3.40.50.1100:FF:000118">
    <property type="entry name" value="Related to CYS4-cystathionine beta-synthase"/>
    <property type="match status" value="1"/>
</dbReference>
<dbReference type="GO" id="GO:0006535">
    <property type="term" value="P:cysteine biosynthetic process from serine"/>
    <property type="evidence" value="ECO:0007669"/>
    <property type="project" value="InterPro"/>
</dbReference>
<protein>
    <recommendedName>
        <fullName evidence="8 10">Cystathionine beta-synthase</fullName>
        <ecNumber evidence="4 10">4.2.1.22</ecNumber>
    </recommendedName>
</protein>
<dbReference type="InterPro" id="IPR036052">
    <property type="entry name" value="TrpB-like_PALP_sf"/>
</dbReference>
<evidence type="ECO:0000313" key="13">
    <source>
        <dbReference type="EMBL" id="RZS36961.1"/>
    </source>
</evidence>
<dbReference type="EMBL" id="SGWQ01000006">
    <property type="protein sequence ID" value="RZS36961.1"/>
    <property type="molecule type" value="Genomic_DNA"/>
</dbReference>
<dbReference type="PANTHER" id="PTHR10314">
    <property type="entry name" value="CYSTATHIONINE BETA-SYNTHASE"/>
    <property type="match status" value="1"/>
</dbReference>
<evidence type="ECO:0000313" key="14">
    <source>
        <dbReference type="Proteomes" id="UP000294257"/>
    </source>
</evidence>
<comment type="cofactor">
    <cofactor evidence="1">
        <name>pyridoxal 5'-phosphate</name>
        <dbReference type="ChEBI" id="CHEBI:597326"/>
    </cofactor>
</comment>
<dbReference type="InterPro" id="IPR000644">
    <property type="entry name" value="CBS_dom"/>
</dbReference>
<keyword evidence="7" id="KW-0456">Lyase</keyword>
<evidence type="ECO:0000256" key="8">
    <source>
        <dbReference type="ARBA" id="ARBA00026192"/>
    </source>
</evidence>
<comment type="caution">
    <text evidence="13">The sequence shown here is derived from an EMBL/GenBank/DDBJ whole genome shotgun (WGS) entry which is preliminary data.</text>
</comment>
<keyword evidence="5" id="KW-0663">Pyridoxal phosphate</keyword>
<comment type="catalytic activity">
    <reaction evidence="9">
        <text>L-homocysteine + L-serine = L,L-cystathionine + H2O</text>
        <dbReference type="Rhea" id="RHEA:10112"/>
        <dbReference type="ChEBI" id="CHEBI:15377"/>
        <dbReference type="ChEBI" id="CHEBI:33384"/>
        <dbReference type="ChEBI" id="CHEBI:58161"/>
        <dbReference type="ChEBI" id="CHEBI:58199"/>
        <dbReference type="EC" id="4.2.1.22"/>
    </reaction>
</comment>